<dbReference type="EMBL" id="PELZ01000448">
    <property type="protein sequence ID" value="RTH32443.1"/>
    <property type="molecule type" value="Genomic_DNA"/>
</dbReference>
<evidence type="ECO:0000313" key="10">
    <source>
        <dbReference type="Proteomes" id="UP000288082"/>
    </source>
</evidence>
<evidence type="ECO:0000313" key="8">
    <source>
        <dbReference type="Proteomes" id="UP000287173"/>
    </source>
</evidence>
<dbReference type="InterPro" id="IPR052723">
    <property type="entry name" value="Acyl-CoA_thioesterase_PaaI"/>
</dbReference>
<dbReference type="Proteomes" id="UP000287155">
    <property type="component" value="Unassembled WGS sequence"/>
</dbReference>
<comment type="caution">
    <text evidence="5">The sequence shown here is derived from an EMBL/GenBank/DDBJ whole genome shotgun (WGS) entry which is preliminary data.</text>
</comment>
<evidence type="ECO:0000313" key="7">
    <source>
        <dbReference type="Proteomes" id="UP000287155"/>
    </source>
</evidence>
<dbReference type="PANTHER" id="PTHR42856">
    <property type="entry name" value="ACYL-COENZYME A THIOESTERASE PAAI"/>
    <property type="match status" value="1"/>
</dbReference>
<dbReference type="InterPro" id="IPR003736">
    <property type="entry name" value="PAAI_dom"/>
</dbReference>
<dbReference type="SUPFAM" id="SSF54637">
    <property type="entry name" value="Thioesterase/thiol ester dehydrase-isomerase"/>
    <property type="match status" value="1"/>
</dbReference>
<sequence>MGQAASQGEHLEDAFMRTLGLQIQHLAPGEAVVAGEVRAEHLNLHGTVHGGFLYALADSAFALASNSRGPAVALSCRMDYFRPLSAGARVEARAQEVNLSRRTATYRVEVVSEGKLVALFTGTVFRLGGDAFPGAGEGLSSGQNAWRKEEG</sequence>
<dbReference type="InterPro" id="IPR006683">
    <property type="entry name" value="Thioestr_dom"/>
</dbReference>
<feature type="domain" description="Thioesterase" evidence="2">
    <location>
        <begin position="45"/>
        <end position="115"/>
    </location>
</feature>
<dbReference type="Gene3D" id="3.10.129.10">
    <property type="entry name" value="Hotdog Thioesterase"/>
    <property type="match status" value="1"/>
</dbReference>
<evidence type="ECO:0000313" key="3">
    <source>
        <dbReference type="EMBL" id="RTH00270.1"/>
    </source>
</evidence>
<dbReference type="EMBL" id="PEMJ01000044">
    <property type="protein sequence ID" value="RTI17160.1"/>
    <property type="molecule type" value="Genomic_DNA"/>
</dbReference>
<dbReference type="EMBL" id="PEMG01000458">
    <property type="protein sequence ID" value="RTI04432.1"/>
    <property type="molecule type" value="Genomic_DNA"/>
</dbReference>
<gene>
    <name evidence="5" type="primary">paaD</name>
    <name evidence="6" type="ORF">CSW27_02125</name>
    <name evidence="5" type="ORF">CSW30_13380</name>
    <name evidence="4" type="ORF">CSW37_11895</name>
    <name evidence="3" type="ORF">CSW50_10860</name>
</gene>
<name>A0A430UL63_THESC</name>
<protein>
    <submittedName>
        <fullName evidence="5">Phenylacetic acid degradation protein PaaD</fullName>
    </submittedName>
</protein>
<keyword evidence="1" id="KW-0378">Hydrolase</keyword>
<accession>A0A430UL63</accession>
<evidence type="ECO:0000313" key="9">
    <source>
        <dbReference type="Proteomes" id="UP000288051"/>
    </source>
</evidence>
<dbReference type="GO" id="GO:0016289">
    <property type="term" value="F:acyl-CoA hydrolase activity"/>
    <property type="evidence" value="ECO:0007669"/>
    <property type="project" value="TreeGrafter"/>
</dbReference>
<evidence type="ECO:0000259" key="2">
    <source>
        <dbReference type="Pfam" id="PF03061"/>
    </source>
</evidence>
<dbReference type="InterPro" id="IPR011973">
    <property type="entry name" value="PaaD"/>
</dbReference>
<dbReference type="InterPro" id="IPR029069">
    <property type="entry name" value="HotDog_dom_sf"/>
</dbReference>
<dbReference type="NCBIfam" id="TIGR00369">
    <property type="entry name" value="unchar_dom_1"/>
    <property type="match status" value="1"/>
</dbReference>
<dbReference type="Proteomes" id="UP000288082">
    <property type="component" value="Unassembled WGS sequence"/>
</dbReference>
<organism evidence="5 8">
    <name type="scientific">Thermus scotoductus</name>
    <dbReference type="NCBI Taxonomy" id="37636"/>
    <lineage>
        <taxon>Bacteria</taxon>
        <taxon>Thermotogati</taxon>
        <taxon>Deinococcota</taxon>
        <taxon>Deinococci</taxon>
        <taxon>Thermales</taxon>
        <taxon>Thermaceae</taxon>
        <taxon>Thermus</taxon>
    </lineage>
</organism>
<evidence type="ECO:0000313" key="6">
    <source>
        <dbReference type="EMBL" id="RTI17160.1"/>
    </source>
</evidence>
<reference evidence="7 8" key="1">
    <citation type="journal article" date="2019" name="Extremophiles">
        <title>Biogeography of thermophiles and predominance of Thermus scotoductus in domestic water heaters.</title>
        <authorList>
            <person name="Wilpiszeski R.L."/>
            <person name="Zhang Z."/>
            <person name="House C.H."/>
        </authorList>
    </citation>
    <scope>NUCLEOTIDE SEQUENCE [LARGE SCALE GENOMIC DNA]</scope>
    <source>
        <strain evidence="6 7">14_S14</strain>
        <strain evidence="5 8">17_S17</strain>
        <strain evidence="4 9">24_S24</strain>
        <strain evidence="3 10">38_S38</strain>
    </source>
</reference>
<dbReference type="Pfam" id="PF03061">
    <property type="entry name" value="4HBT"/>
    <property type="match status" value="1"/>
</dbReference>
<evidence type="ECO:0000313" key="5">
    <source>
        <dbReference type="EMBL" id="RTI04432.1"/>
    </source>
</evidence>
<proteinExistence type="predicted"/>
<evidence type="ECO:0000313" key="4">
    <source>
        <dbReference type="EMBL" id="RTH32443.1"/>
    </source>
</evidence>
<dbReference type="CDD" id="cd03443">
    <property type="entry name" value="PaaI_thioesterase"/>
    <property type="match status" value="1"/>
</dbReference>
<dbReference type="Proteomes" id="UP000287173">
    <property type="component" value="Unassembled WGS sequence"/>
</dbReference>
<dbReference type="AlphaFoldDB" id="A0A430UL63"/>
<dbReference type="Proteomes" id="UP000288051">
    <property type="component" value="Unassembled WGS sequence"/>
</dbReference>
<dbReference type="EMBL" id="PELM01000442">
    <property type="protein sequence ID" value="RTH00270.1"/>
    <property type="molecule type" value="Genomic_DNA"/>
</dbReference>
<evidence type="ECO:0000256" key="1">
    <source>
        <dbReference type="ARBA" id="ARBA00022801"/>
    </source>
</evidence>
<dbReference type="PANTHER" id="PTHR42856:SF1">
    <property type="entry name" value="ACYL-COENZYME A THIOESTERASE PAAI"/>
    <property type="match status" value="1"/>
</dbReference>
<dbReference type="NCBIfam" id="TIGR02286">
    <property type="entry name" value="PaaD"/>
    <property type="match status" value="1"/>
</dbReference>